<proteinExistence type="predicted"/>
<dbReference type="GO" id="GO:0004674">
    <property type="term" value="F:protein serine/threonine kinase activity"/>
    <property type="evidence" value="ECO:0007669"/>
    <property type="project" value="UniProtKB-KW"/>
</dbReference>
<name>A0A1J9QCE6_9EURO</name>
<dbReference type="SMART" id="SM00220">
    <property type="entry name" value="S_TKc"/>
    <property type="match status" value="1"/>
</dbReference>
<accession>A0A1J9QCE6</accession>
<dbReference type="STRING" id="1658174.A0A1J9QCE6"/>
<dbReference type="InterPro" id="IPR051681">
    <property type="entry name" value="Ser/Thr_Kinases-Pseudokinases"/>
</dbReference>
<dbReference type="PROSITE" id="PS50011">
    <property type="entry name" value="PROTEIN_KINASE_DOM"/>
    <property type="match status" value="1"/>
</dbReference>
<dbReference type="PANTHER" id="PTHR44329">
    <property type="entry name" value="SERINE/THREONINE-PROTEIN KINASE TNNI3K-RELATED"/>
    <property type="match status" value="1"/>
</dbReference>
<dbReference type="VEuPathDB" id="FungiDB:ACJ73_02099"/>
<reference evidence="2 3" key="1">
    <citation type="submission" date="2015-08" db="EMBL/GenBank/DDBJ databases">
        <title>Emmonsia species relationships and genome sequence.</title>
        <authorList>
            <person name="Cuomo C.A."/>
            <person name="Schwartz I.S."/>
            <person name="Kenyon C."/>
            <person name="De Hoog G.S."/>
            <person name="Govender N.P."/>
            <person name="Botha A."/>
            <person name="Moreno L."/>
            <person name="De Vries M."/>
            <person name="Munoz J.F."/>
            <person name="Stielow J.B."/>
        </authorList>
    </citation>
    <scope>NUCLEOTIDE SEQUENCE [LARGE SCALE GENOMIC DNA]</scope>
    <source>
        <strain evidence="2 3">EI222</strain>
    </source>
</reference>
<dbReference type="Proteomes" id="UP000242791">
    <property type="component" value="Unassembled WGS sequence"/>
</dbReference>
<comment type="caution">
    <text evidence="2">The sequence shown here is derived from an EMBL/GenBank/DDBJ whole genome shotgun (WGS) entry which is preliminary data.</text>
</comment>
<dbReference type="Gene3D" id="1.10.510.10">
    <property type="entry name" value="Transferase(Phosphotransferase) domain 1"/>
    <property type="match status" value="1"/>
</dbReference>
<keyword evidence="2" id="KW-0808">Transferase</keyword>
<dbReference type="InterPro" id="IPR000719">
    <property type="entry name" value="Prot_kinase_dom"/>
</dbReference>
<organism evidence="2 3">
    <name type="scientific">Blastomyces percursus</name>
    <dbReference type="NCBI Taxonomy" id="1658174"/>
    <lineage>
        <taxon>Eukaryota</taxon>
        <taxon>Fungi</taxon>
        <taxon>Dikarya</taxon>
        <taxon>Ascomycota</taxon>
        <taxon>Pezizomycotina</taxon>
        <taxon>Eurotiomycetes</taxon>
        <taxon>Eurotiomycetidae</taxon>
        <taxon>Onygenales</taxon>
        <taxon>Ajellomycetaceae</taxon>
        <taxon>Blastomyces</taxon>
    </lineage>
</organism>
<protein>
    <submittedName>
        <fullName evidence="2">Serine/threonine protein kinase</fullName>
    </submittedName>
</protein>
<keyword evidence="3" id="KW-1185">Reference proteome</keyword>
<dbReference type="AlphaFoldDB" id="A0A1J9QCE6"/>
<dbReference type="OrthoDB" id="4204376at2759"/>
<dbReference type="Pfam" id="PF00069">
    <property type="entry name" value="Pkinase"/>
    <property type="match status" value="1"/>
</dbReference>
<evidence type="ECO:0000313" key="3">
    <source>
        <dbReference type="Proteomes" id="UP000242791"/>
    </source>
</evidence>
<dbReference type="EMBL" id="LGTZ01000213">
    <property type="protein sequence ID" value="OJD26518.1"/>
    <property type="molecule type" value="Genomic_DNA"/>
</dbReference>
<keyword evidence="2" id="KW-0723">Serine/threonine-protein kinase</keyword>
<dbReference type="SUPFAM" id="SSF56112">
    <property type="entry name" value="Protein kinase-like (PK-like)"/>
    <property type="match status" value="1"/>
</dbReference>
<sequence length="391" mass="44574">MVQTVDLVSYGEDESFLVYGEPEPRVRWQSLKVRIDCLAWWVRVKFAGTVLQLKRCERQQKLKRRNEFQQFLASIDYRSFSLLDNTVTEITLELSPKPVGLVKKLTQTSPNHENIFIQNAEYLTYEIREDPQRVIYPACSEFPSFCVFDFGMISQCTELVDGRVFRIRMSSKEDDDYIYKTVDRPFYNPTDTEVIREELKSLELVQNIPNIVQAAGVVASTNPYATSQHKDQPLVITGVLLKSYNGGSLQDLLSGGHLDGYNWQQLAIQIGTALIHLHCCGRTHMDIKPSNIVLDQDRNAILIDIGGMGVTYSWLAPEMQLEVSPITKPFRNRVLNDVWAYGKLLLEIAGHIGRNPLGTPLREAAEELMQEKPESRMSLAAATRRLRAYAQ</sequence>
<dbReference type="InterPro" id="IPR011009">
    <property type="entry name" value="Kinase-like_dom_sf"/>
</dbReference>
<evidence type="ECO:0000313" key="2">
    <source>
        <dbReference type="EMBL" id="OJD26518.1"/>
    </source>
</evidence>
<keyword evidence="2" id="KW-0418">Kinase</keyword>
<gene>
    <name evidence="2" type="ORF">ACJ73_02099</name>
</gene>
<feature type="domain" description="Protein kinase" evidence="1">
    <location>
        <begin position="150"/>
        <end position="391"/>
    </location>
</feature>
<dbReference type="GO" id="GO:0005524">
    <property type="term" value="F:ATP binding"/>
    <property type="evidence" value="ECO:0007669"/>
    <property type="project" value="InterPro"/>
</dbReference>
<evidence type="ECO:0000259" key="1">
    <source>
        <dbReference type="PROSITE" id="PS50011"/>
    </source>
</evidence>